<dbReference type="PANTHER" id="PTHR12526:SF629">
    <property type="entry name" value="TEICHURONIC ACID BIOSYNTHESIS GLYCOSYLTRANSFERASE TUAH-RELATED"/>
    <property type="match status" value="1"/>
</dbReference>
<dbReference type="Proteomes" id="UP000626844">
    <property type="component" value="Unassembled WGS sequence"/>
</dbReference>
<dbReference type="SUPFAM" id="SSF53756">
    <property type="entry name" value="UDP-Glycosyltransferase/glycogen phosphorylase"/>
    <property type="match status" value="1"/>
</dbReference>
<keyword evidence="5" id="KW-1185">Reference proteome</keyword>
<sequence>MISKEIKQQKLVLLTNRFPFLPGEQFLETEIKYLAEQFNEVHIIPVNASSKINGRKVPSNVIIYDDFSINSNKYSKFVHYTLRVFSSKQGRLWFGKDFSRARGIHPKCQFILLSWLGTALHLKDFIKAKFGEELEDHIFYSYWLSTSALALALLKEEFPGVKAVSRAHRGDLYAYAHVPEYLPLQKEIIERLNKVFVISEDGKNYLLNEHGGSIVEKIRIERLGSLKAPSFSKRSADNVLRIASCSFLSPVKRVHLILDALKSISDIPIEWRHIGDGELRREIEGQINELPNNIQVKLLGNMDNKDVIKNYIDQPVDLFINVSKSEGVPVSIMEAFSCAIPVLATDVGGTSELVDEHNGILVPPDVTAEELSLTIKDFYHSSGEQKNQKSENAFKKWSEEYNAEKNYLLFTVSLKKGD</sequence>
<reference evidence="4" key="1">
    <citation type="submission" date="2020-09" db="EMBL/GenBank/DDBJ databases">
        <title>A novel bacterium of genus Bacillus, isolated from South China Sea.</title>
        <authorList>
            <person name="Huang H."/>
            <person name="Mo K."/>
            <person name="Hu Y."/>
        </authorList>
    </citation>
    <scope>NUCLEOTIDE SEQUENCE</scope>
    <source>
        <strain evidence="4">IB182487</strain>
    </source>
</reference>
<evidence type="ECO:0000259" key="3">
    <source>
        <dbReference type="Pfam" id="PF00534"/>
    </source>
</evidence>
<evidence type="ECO:0000313" key="4">
    <source>
        <dbReference type="EMBL" id="MBD1383005.1"/>
    </source>
</evidence>
<feature type="domain" description="Glycosyl transferase family 1" evidence="3">
    <location>
        <begin position="239"/>
        <end position="395"/>
    </location>
</feature>
<dbReference type="PANTHER" id="PTHR12526">
    <property type="entry name" value="GLYCOSYLTRANSFERASE"/>
    <property type="match status" value="1"/>
</dbReference>
<dbReference type="AlphaFoldDB" id="A0A926NL19"/>
<dbReference type="RefSeq" id="WP_191161747.1">
    <property type="nucleotide sequence ID" value="NZ_JACXAI010000041.1"/>
</dbReference>
<dbReference type="Pfam" id="PF00534">
    <property type="entry name" value="Glycos_transf_1"/>
    <property type="match status" value="1"/>
</dbReference>
<accession>A0A926NL19</accession>
<keyword evidence="2" id="KW-0808">Transferase</keyword>
<dbReference type="EMBL" id="JACXAI010000041">
    <property type="protein sequence ID" value="MBD1383005.1"/>
    <property type="molecule type" value="Genomic_DNA"/>
</dbReference>
<protein>
    <submittedName>
        <fullName evidence="4">Glycosyltransferase</fullName>
    </submittedName>
</protein>
<evidence type="ECO:0000313" key="5">
    <source>
        <dbReference type="Proteomes" id="UP000626844"/>
    </source>
</evidence>
<dbReference type="GO" id="GO:0016757">
    <property type="term" value="F:glycosyltransferase activity"/>
    <property type="evidence" value="ECO:0007669"/>
    <property type="project" value="UniProtKB-KW"/>
</dbReference>
<comment type="caution">
    <text evidence="4">The sequence shown here is derived from an EMBL/GenBank/DDBJ whole genome shotgun (WGS) entry which is preliminary data.</text>
</comment>
<gene>
    <name evidence="4" type="ORF">IC621_22650</name>
</gene>
<organism evidence="4 5">
    <name type="scientific">Metabacillus arenae</name>
    <dbReference type="NCBI Taxonomy" id="2771434"/>
    <lineage>
        <taxon>Bacteria</taxon>
        <taxon>Bacillati</taxon>
        <taxon>Bacillota</taxon>
        <taxon>Bacilli</taxon>
        <taxon>Bacillales</taxon>
        <taxon>Bacillaceae</taxon>
        <taxon>Metabacillus</taxon>
    </lineage>
</organism>
<proteinExistence type="predicted"/>
<evidence type="ECO:0000256" key="2">
    <source>
        <dbReference type="ARBA" id="ARBA00022679"/>
    </source>
</evidence>
<dbReference type="Gene3D" id="3.40.50.2000">
    <property type="entry name" value="Glycogen Phosphorylase B"/>
    <property type="match status" value="2"/>
</dbReference>
<name>A0A926NL19_9BACI</name>
<dbReference type="InterPro" id="IPR001296">
    <property type="entry name" value="Glyco_trans_1"/>
</dbReference>
<evidence type="ECO:0000256" key="1">
    <source>
        <dbReference type="ARBA" id="ARBA00022676"/>
    </source>
</evidence>
<keyword evidence="1" id="KW-0328">Glycosyltransferase</keyword>